<evidence type="ECO:0000256" key="5">
    <source>
        <dbReference type="SAM" id="Phobius"/>
    </source>
</evidence>
<dbReference type="PROSITE" id="PS51292">
    <property type="entry name" value="ZF_RING_CH"/>
    <property type="match status" value="1"/>
</dbReference>
<dbReference type="InterPro" id="IPR011016">
    <property type="entry name" value="Znf_RING-CH"/>
</dbReference>
<accession>A0A9W3DFY4</accession>
<evidence type="ECO:0000313" key="7">
    <source>
        <dbReference type="Proteomes" id="UP000504610"/>
    </source>
</evidence>
<dbReference type="OrthoDB" id="1109155at2759"/>
<evidence type="ECO:0000256" key="1">
    <source>
        <dbReference type="ARBA" id="ARBA00022723"/>
    </source>
</evidence>
<name>A0A9W3DFY4_RAPSA</name>
<feature type="transmembrane region" description="Helical" evidence="5">
    <location>
        <begin position="116"/>
        <end position="136"/>
    </location>
</feature>
<dbReference type="GeneID" id="108807472"/>
<feature type="region of interest" description="Disordered" evidence="4">
    <location>
        <begin position="1"/>
        <end position="21"/>
    </location>
</feature>
<dbReference type="AlphaFoldDB" id="A0A9W3DFY4"/>
<dbReference type="Proteomes" id="UP000504610">
    <property type="component" value="Chromosome 1"/>
</dbReference>
<dbReference type="SUPFAM" id="SSF57850">
    <property type="entry name" value="RING/U-box"/>
    <property type="match status" value="1"/>
</dbReference>
<keyword evidence="5" id="KW-0472">Membrane</keyword>
<dbReference type="Pfam" id="PF12906">
    <property type="entry name" value="RINGv"/>
    <property type="match status" value="1"/>
</dbReference>
<dbReference type="KEGG" id="rsz:108807472"/>
<sequence>MMQGEVELHPTDPQKLSGSALLLGSPDEMEDEECGSACCRICLDENNDSGGGGGGYELISPCTCKGTQKFVHRSCLHRWRSVNDGGFAFSNCTTCSAQLHIPDEPFDDNVSAWDVFLMWQFAAALMGLLTYMMDIHGNFRRSLENEQFICILAKHPILFYYSLGSVIIFGMFGVFSLVIRCGNDPRIYGWVS</sequence>
<dbReference type="RefSeq" id="XP_056862637.1">
    <property type="nucleotide sequence ID" value="XM_057006657.1"/>
</dbReference>
<reference evidence="7" key="1">
    <citation type="journal article" date="2019" name="Database">
        <title>The radish genome database (RadishGD): an integrated information resource for radish genomics.</title>
        <authorList>
            <person name="Yu H.J."/>
            <person name="Baek S."/>
            <person name="Lee Y.J."/>
            <person name="Cho A."/>
            <person name="Mun J.H."/>
        </authorList>
    </citation>
    <scope>NUCLEOTIDE SEQUENCE [LARGE SCALE GENOMIC DNA]</scope>
    <source>
        <strain evidence="7">cv. WK10039</strain>
    </source>
</reference>
<feature type="transmembrane region" description="Helical" evidence="5">
    <location>
        <begin position="157"/>
        <end position="179"/>
    </location>
</feature>
<dbReference type="GO" id="GO:0008270">
    <property type="term" value="F:zinc ion binding"/>
    <property type="evidence" value="ECO:0007669"/>
    <property type="project" value="UniProtKB-KW"/>
</dbReference>
<evidence type="ECO:0000313" key="8">
    <source>
        <dbReference type="RefSeq" id="XP_056862637.1"/>
    </source>
</evidence>
<dbReference type="Gene3D" id="3.30.40.10">
    <property type="entry name" value="Zinc/RING finger domain, C3HC4 (zinc finger)"/>
    <property type="match status" value="1"/>
</dbReference>
<proteinExistence type="predicted"/>
<protein>
    <submittedName>
        <fullName evidence="8">Uncharacterized protein LOC108807472</fullName>
    </submittedName>
</protein>
<evidence type="ECO:0000259" key="6">
    <source>
        <dbReference type="PROSITE" id="PS51292"/>
    </source>
</evidence>
<dbReference type="PANTHER" id="PTHR46347">
    <property type="entry name" value="RING/FYVE/PHD ZINC FINGER SUPERFAMILY PROTEIN"/>
    <property type="match status" value="1"/>
</dbReference>
<reference evidence="8" key="2">
    <citation type="submission" date="2025-08" db="UniProtKB">
        <authorList>
            <consortium name="RefSeq"/>
        </authorList>
    </citation>
    <scope>IDENTIFICATION</scope>
    <source>
        <tissue evidence="8">Leaf</tissue>
    </source>
</reference>
<dbReference type="CDD" id="cd16495">
    <property type="entry name" value="RING_CH-C4HC3_MARCH"/>
    <property type="match status" value="1"/>
</dbReference>
<keyword evidence="5" id="KW-1133">Transmembrane helix</keyword>
<keyword evidence="3" id="KW-0862">Zinc</keyword>
<gene>
    <name evidence="8" type="primary">LOC108807472</name>
</gene>
<evidence type="ECO:0000256" key="3">
    <source>
        <dbReference type="ARBA" id="ARBA00022833"/>
    </source>
</evidence>
<evidence type="ECO:0000256" key="4">
    <source>
        <dbReference type="SAM" id="MobiDB-lite"/>
    </source>
</evidence>
<organism evidence="7 8">
    <name type="scientific">Raphanus sativus</name>
    <name type="common">Radish</name>
    <name type="synonym">Raphanus raphanistrum var. sativus</name>
    <dbReference type="NCBI Taxonomy" id="3726"/>
    <lineage>
        <taxon>Eukaryota</taxon>
        <taxon>Viridiplantae</taxon>
        <taxon>Streptophyta</taxon>
        <taxon>Embryophyta</taxon>
        <taxon>Tracheophyta</taxon>
        <taxon>Spermatophyta</taxon>
        <taxon>Magnoliopsida</taxon>
        <taxon>eudicotyledons</taxon>
        <taxon>Gunneridae</taxon>
        <taxon>Pentapetalae</taxon>
        <taxon>rosids</taxon>
        <taxon>malvids</taxon>
        <taxon>Brassicales</taxon>
        <taxon>Brassicaceae</taxon>
        <taxon>Brassiceae</taxon>
        <taxon>Raphanus</taxon>
    </lineage>
</organism>
<dbReference type="PANTHER" id="PTHR46347:SF9">
    <property type="entry name" value="RING-CH-TYPE DOMAIN-CONTAINING PROTEIN"/>
    <property type="match status" value="1"/>
</dbReference>
<keyword evidence="2" id="KW-0863">Zinc-finger</keyword>
<keyword evidence="5" id="KW-0812">Transmembrane</keyword>
<feature type="domain" description="RING-CH-type" evidence="6">
    <location>
        <begin position="31"/>
        <end position="102"/>
    </location>
</feature>
<keyword evidence="7" id="KW-1185">Reference proteome</keyword>
<keyword evidence="1" id="KW-0479">Metal-binding</keyword>
<feature type="compositionally biased region" description="Basic and acidic residues" evidence="4">
    <location>
        <begin position="1"/>
        <end position="12"/>
    </location>
</feature>
<evidence type="ECO:0000256" key="2">
    <source>
        <dbReference type="ARBA" id="ARBA00022771"/>
    </source>
</evidence>
<dbReference type="InterPro" id="IPR013083">
    <property type="entry name" value="Znf_RING/FYVE/PHD"/>
</dbReference>
<dbReference type="SMART" id="SM00744">
    <property type="entry name" value="RINGv"/>
    <property type="match status" value="1"/>
</dbReference>